<evidence type="ECO:0000313" key="1">
    <source>
        <dbReference type="EMBL" id="TWT83020.1"/>
    </source>
</evidence>
<reference evidence="1 2" key="1">
    <citation type="submission" date="2019-02" db="EMBL/GenBank/DDBJ databases">
        <title>Deep-cultivation of Planctomycetes and their phenomic and genomic characterization uncovers novel biology.</title>
        <authorList>
            <person name="Wiegand S."/>
            <person name="Jogler M."/>
            <person name="Boedeker C."/>
            <person name="Pinto D."/>
            <person name="Vollmers J."/>
            <person name="Rivas-Marin E."/>
            <person name="Kohn T."/>
            <person name="Peeters S.H."/>
            <person name="Heuer A."/>
            <person name="Rast P."/>
            <person name="Oberbeckmann S."/>
            <person name="Bunk B."/>
            <person name="Jeske O."/>
            <person name="Meyerdierks A."/>
            <person name="Storesund J.E."/>
            <person name="Kallscheuer N."/>
            <person name="Luecker S."/>
            <person name="Lage O.M."/>
            <person name="Pohl T."/>
            <person name="Merkel B.J."/>
            <person name="Hornburger P."/>
            <person name="Mueller R.-W."/>
            <person name="Bruemmer F."/>
            <person name="Labrenz M."/>
            <person name="Spormann A.M."/>
            <person name="Op Den Camp H."/>
            <person name="Overmann J."/>
            <person name="Amann R."/>
            <person name="Jetten M.S.M."/>
            <person name="Mascher T."/>
            <person name="Medema M.H."/>
            <person name="Devos D.P."/>
            <person name="Kaster A.-K."/>
            <person name="Ovreas L."/>
            <person name="Rohde M."/>
            <person name="Galperin M.Y."/>
            <person name="Jogler C."/>
        </authorList>
    </citation>
    <scope>NUCLEOTIDE SEQUENCE [LARGE SCALE GENOMIC DNA]</scope>
    <source>
        <strain evidence="1 2">CA13</strain>
    </source>
</reference>
<protein>
    <submittedName>
        <fullName evidence="1">Uncharacterized protein</fullName>
    </submittedName>
</protein>
<gene>
    <name evidence="1" type="ORF">CA13_44830</name>
</gene>
<accession>A0A5C5Z749</accession>
<proteinExistence type="predicted"/>
<organism evidence="1 2">
    <name type="scientific">Novipirellula herctigrandis</name>
    <dbReference type="NCBI Taxonomy" id="2527986"/>
    <lineage>
        <taxon>Bacteria</taxon>
        <taxon>Pseudomonadati</taxon>
        <taxon>Planctomycetota</taxon>
        <taxon>Planctomycetia</taxon>
        <taxon>Pirellulales</taxon>
        <taxon>Pirellulaceae</taxon>
        <taxon>Novipirellula</taxon>
    </lineage>
</organism>
<keyword evidence="2" id="KW-1185">Reference proteome</keyword>
<dbReference type="EMBL" id="SJPJ01000001">
    <property type="protein sequence ID" value="TWT83020.1"/>
    <property type="molecule type" value="Genomic_DNA"/>
</dbReference>
<dbReference type="AlphaFoldDB" id="A0A5C5Z749"/>
<sequence length="118" mass="12745">MANDAIPNSVAFLSGDLMFASRVRGAAENAGWQFLFGGSLPREDLSTVRYVIVDLSTRSGLIPEIVSQVAERCPDAKLIAYGPHVQVERLKKARAAGVPTVLTRGQFDSGLGSMFYLE</sequence>
<comment type="caution">
    <text evidence="1">The sequence shown here is derived from an EMBL/GenBank/DDBJ whole genome shotgun (WGS) entry which is preliminary data.</text>
</comment>
<name>A0A5C5Z749_9BACT</name>
<dbReference type="Proteomes" id="UP000315010">
    <property type="component" value="Unassembled WGS sequence"/>
</dbReference>
<evidence type="ECO:0000313" key="2">
    <source>
        <dbReference type="Proteomes" id="UP000315010"/>
    </source>
</evidence>